<dbReference type="GO" id="GO:0019867">
    <property type="term" value="C:outer membrane"/>
    <property type="evidence" value="ECO:0007669"/>
    <property type="project" value="InterPro"/>
</dbReference>
<gene>
    <name evidence="5" type="ORF">C0W93_19960</name>
</gene>
<dbReference type="AlphaFoldDB" id="A0A2T3KQ00"/>
<evidence type="ECO:0000256" key="3">
    <source>
        <dbReference type="SAM" id="SignalP"/>
    </source>
</evidence>
<evidence type="ECO:0000259" key="4">
    <source>
        <dbReference type="Pfam" id="PF01103"/>
    </source>
</evidence>
<dbReference type="EMBL" id="PYNS01000035">
    <property type="protein sequence ID" value="PSV07062.1"/>
    <property type="molecule type" value="Genomic_DNA"/>
</dbReference>
<evidence type="ECO:0000313" key="6">
    <source>
        <dbReference type="Proteomes" id="UP000240530"/>
    </source>
</evidence>
<reference evidence="5 6" key="1">
    <citation type="submission" date="2018-03" db="EMBL/GenBank/DDBJ databases">
        <title>Whole genome sequencing of Histamine producing bacteria.</title>
        <authorList>
            <person name="Butler K."/>
        </authorList>
    </citation>
    <scope>NUCLEOTIDE SEQUENCE [LARGE SCALE GENOMIC DNA]</scope>
    <source>
        <strain evidence="5 6">Res.4.1</strain>
    </source>
</reference>
<keyword evidence="3" id="KW-0732">Signal</keyword>
<sequence>MKPWQLSPLLIVSSFSYLAHAETTQSGWIDQLLEKLGASETIDTSEGIDWGVLPGPFANPEQGVGFGMAAVGLYSPADWTPKTPYSTLAIKSYISSTGSYGLGVENRSYLNEDKLRLIGDAWISHSPQHYWGIGKKAAKNDDNKREYNGQIIKLTPKVSYEFLPDRYISLGWDYQHYSQQTLASTNSVSEYKLSNQQSSGISVALEYDSRDFEPNPYSGQLWFAEWIDYKTALGSDQNYTRLTLNYRQYVQLNGNNILAWDVYGQRVDGDIPWYGYAEMGNDERMRGYYTGQYRDRYLLSGQIEWRHRFNQRHGMVTWFGGGNIANKSEQLLSSKFLPTFGVGYRFAFKPRINVRIDYALGKDSSGFYFHINEAF</sequence>
<keyword evidence="2" id="KW-0472">Membrane</keyword>
<organism evidence="5 6">
    <name type="scientific">Photobacterium leiognathi subsp. mandapamensis</name>
    <name type="common">Photobacterium mandapamensis</name>
    <dbReference type="NCBI Taxonomy" id="48408"/>
    <lineage>
        <taxon>Bacteria</taxon>
        <taxon>Pseudomonadati</taxon>
        <taxon>Pseudomonadota</taxon>
        <taxon>Gammaproteobacteria</taxon>
        <taxon>Vibrionales</taxon>
        <taxon>Vibrionaceae</taxon>
        <taxon>Photobacterium</taxon>
    </lineage>
</organism>
<accession>A0A2T3KQ00</accession>
<dbReference type="Gene3D" id="2.40.160.50">
    <property type="entry name" value="membrane protein fhac: a member of the omp85/tpsb transporter family"/>
    <property type="match status" value="1"/>
</dbReference>
<evidence type="ECO:0000313" key="5">
    <source>
        <dbReference type="EMBL" id="PSV07062.1"/>
    </source>
</evidence>
<feature type="domain" description="Bacterial surface antigen (D15)" evidence="4">
    <location>
        <begin position="100"/>
        <end position="375"/>
    </location>
</feature>
<dbReference type="InterPro" id="IPR000184">
    <property type="entry name" value="Bac_surfAg_D15"/>
</dbReference>
<dbReference type="RefSeq" id="WP_107186155.1">
    <property type="nucleotide sequence ID" value="NZ_CP131597.1"/>
</dbReference>
<protein>
    <recommendedName>
        <fullName evidence="4">Bacterial surface antigen (D15) domain-containing protein</fullName>
    </recommendedName>
</protein>
<name>A0A2T3KQ00_PHOLD</name>
<feature type="signal peptide" evidence="3">
    <location>
        <begin position="1"/>
        <end position="21"/>
    </location>
</feature>
<evidence type="ECO:0000256" key="1">
    <source>
        <dbReference type="ARBA" id="ARBA00004370"/>
    </source>
</evidence>
<dbReference type="Pfam" id="PF01103">
    <property type="entry name" value="Omp85"/>
    <property type="match status" value="1"/>
</dbReference>
<evidence type="ECO:0000256" key="2">
    <source>
        <dbReference type="ARBA" id="ARBA00023136"/>
    </source>
</evidence>
<feature type="chain" id="PRO_5015512061" description="Bacterial surface antigen (D15) domain-containing protein" evidence="3">
    <location>
        <begin position="22"/>
        <end position="375"/>
    </location>
</feature>
<comment type="subcellular location">
    <subcellularLocation>
        <location evidence="1">Membrane</location>
    </subcellularLocation>
</comment>
<proteinExistence type="predicted"/>
<comment type="caution">
    <text evidence="5">The sequence shown here is derived from an EMBL/GenBank/DDBJ whole genome shotgun (WGS) entry which is preliminary data.</text>
</comment>
<dbReference type="Proteomes" id="UP000240530">
    <property type="component" value="Unassembled WGS sequence"/>
</dbReference>